<gene>
    <name evidence="1" type="ORF">ACNJC6_00600</name>
</gene>
<dbReference type="Proteomes" id="UP000196240">
    <property type="component" value="Unassembled WGS sequence"/>
</dbReference>
<evidence type="ECO:0000313" key="1">
    <source>
        <dbReference type="EMBL" id="SJX20999.1"/>
    </source>
</evidence>
<dbReference type="EMBL" id="FUUY01000002">
    <property type="protein sequence ID" value="SJX20999.1"/>
    <property type="molecule type" value="Genomic_DNA"/>
</dbReference>
<dbReference type="AlphaFoldDB" id="A0A1R7Q9R6"/>
<dbReference type="RefSeq" id="WP_087011175.1">
    <property type="nucleotide sequence ID" value="NZ_FUUY01000002.1"/>
</dbReference>
<evidence type="ECO:0000313" key="2">
    <source>
        <dbReference type="Proteomes" id="UP000196240"/>
    </source>
</evidence>
<name>A0A1R7Q9R6_ACIJO</name>
<organism evidence="1 2">
    <name type="scientific">Acinetobacter johnsonii</name>
    <dbReference type="NCBI Taxonomy" id="40214"/>
    <lineage>
        <taxon>Bacteria</taxon>
        <taxon>Pseudomonadati</taxon>
        <taxon>Pseudomonadota</taxon>
        <taxon>Gammaproteobacteria</taxon>
        <taxon>Moraxellales</taxon>
        <taxon>Moraxellaceae</taxon>
        <taxon>Acinetobacter</taxon>
    </lineage>
</organism>
<reference evidence="1 2" key="1">
    <citation type="submission" date="2017-02" db="EMBL/GenBank/DDBJ databases">
        <authorList>
            <person name="Peterson S.W."/>
        </authorList>
    </citation>
    <scope>NUCLEOTIDE SEQUENCE [LARGE SCALE GENOMIC DNA]</scope>
    <source>
        <strain evidence="1">C6</strain>
    </source>
</reference>
<sequence length="136" mass="15414">MKTDFEKLLESKHMLEFLSPNPFEEILNSVTNMFIQQSPSVQVLQFKIAGDPDWLSGAKPANHQNDVILVRTGFAVMCDFSLQDNDGIYDLKGIFTWVGANLDETPITKMWMDLDGHLSEFGKDGKLQARIYELDA</sequence>
<accession>A0A1R7Q9R6</accession>
<proteinExistence type="predicted"/>
<protein>
    <submittedName>
        <fullName evidence="1">Uncharacterized protein</fullName>
    </submittedName>
</protein>